<dbReference type="EMBL" id="JAGPXC010000006">
    <property type="protein sequence ID" value="KAH6652008.1"/>
    <property type="molecule type" value="Genomic_DNA"/>
</dbReference>
<protein>
    <submittedName>
        <fullName evidence="1">Uncharacterized protein</fullName>
    </submittedName>
</protein>
<dbReference type="AlphaFoldDB" id="A0A9P8ZWI9"/>
<keyword evidence="2" id="KW-1185">Reference proteome</keyword>
<evidence type="ECO:0000313" key="2">
    <source>
        <dbReference type="Proteomes" id="UP000758603"/>
    </source>
</evidence>
<dbReference type="RefSeq" id="XP_045956286.1">
    <property type="nucleotide sequence ID" value="XM_046100395.1"/>
</dbReference>
<sequence length="211" mass="24254">MTTLIYILKNKVRNFFCLGSQRDPGVSSRQPEINVQDAPDRAHTAAQLDAVDMDPFPDFDPAADWSWVEDILEHCTPNFWGGERPHRWDSGFVTIGPNREKANGYEQITSLMADLNMQQRDHMDESLSFWPYPLYQYGDPPTCEFFARQLVVHAGQSICTDELDDALDKVIRELAGDYAWSHAEKAKQEFENYPSLRVLRSDSFGTRHSYT</sequence>
<comment type="caution">
    <text evidence="1">The sequence shown here is derived from an EMBL/GenBank/DDBJ whole genome shotgun (WGS) entry which is preliminary data.</text>
</comment>
<organism evidence="1 2">
    <name type="scientific">Truncatella angustata</name>
    <dbReference type="NCBI Taxonomy" id="152316"/>
    <lineage>
        <taxon>Eukaryota</taxon>
        <taxon>Fungi</taxon>
        <taxon>Dikarya</taxon>
        <taxon>Ascomycota</taxon>
        <taxon>Pezizomycotina</taxon>
        <taxon>Sordariomycetes</taxon>
        <taxon>Xylariomycetidae</taxon>
        <taxon>Amphisphaeriales</taxon>
        <taxon>Sporocadaceae</taxon>
        <taxon>Truncatella</taxon>
    </lineage>
</organism>
<name>A0A9P8ZWI9_9PEZI</name>
<proteinExistence type="predicted"/>
<evidence type="ECO:0000313" key="1">
    <source>
        <dbReference type="EMBL" id="KAH6652008.1"/>
    </source>
</evidence>
<reference evidence="1" key="1">
    <citation type="journal article" date="2021" name="Nat. Commun.">
        <title>Genetic determinants of endophytism in the Arabidopsis root mycobiome.</title>
        <authorList>
            <person name="Mesny F."/>
            <person name="Miyauchi S."/>
            <person name="Thiergart T."/>
            <person name="Pickel B."/>
            <person name="Atanasova L."/>
            <person name="Karlsson M."/>
            <person name="Huettel B."/>
            <person name="Barry K.W."/>
            <person name="Haridas S."/>
            <person name="Chen C."/>
            <person name="Bauer D."/>
            <person name="Andreopoulos W."/>
            <person name="Pangilinan J."/>
            <person name="LaButti K."/>
            <person name="Riley R."/>
            <person name="Lipzen A."/>
            <person name="Clum A."/>
            <person name="Drula E."/>
            <person name="Henrissat B."/>
            <person name="Kohler A."/>
            <person name="Grigoriev I.V."/>
            <person name="Martin F.M."/>
            <person name="Hacquard S."/>
        </authorList>
    </citation>
    <scope>NUCLEOTIDE SEQUENCE</scope>
    <source>
        <strain evidence="1">MPI-SDFR-AT-0073</strain>
    </source>
</reference>
<gene>
    <name evidence="1" type="ORF">BKA67DRAFT_537854</name>
</gene>
<dbReference type="Proteomes" id="UP000758603">
    <property type="component" value="Unassembled WGS sequence"/>
</dbReference>
<accession>A0A9P8ZWI9</accession>
<dbReference type="GeneID" id="70129287"/>